<evidence type="ECO:0000313" key="4">
    <source>
        <dbReference type="EMBL" id="GLJ61062.1"/>
    </source>
</evidence>
<name>A0A9W6LW65_9MICO</name>
<gene>
    <name evidence="4" type="ORF">GCM10017576_11910</name>
</gene>
<dbReference type="EMBL" id="BSEJ01000004">
    <property type="protein sequence ID" value="GLJ61062.1"/>
    <property type="molecule type" value="Genomic_DNA"/>
</dbReference>
<reference evidence="4" key="1">
    <citation type="journal article" date="2014" name="Int. J. Syst. Evol. Microbiol.">
        <title>Complete genome sequence of Corynebacterium casei LMG S-19264T (=DSM 44701T), isolated from a smear-ripened cheese.</title>
        <authorList>
            <consortium name="US DOE Joint Genome Institute (JGI-PGF)"/>
            <person name="Walter F."/>
            <person name="Albersmeier A."/>
            <person name="Kalinowski J."/>
            <person name="Ruckert C."/>
        </authorList>
    </citation>
    <scope>NUCLEOTIDE SEQUENCE</scope>
    <source>
        <strain evidence="4">VKM Ac-1020</strain>
    </source>
</reference>
<dbReference type="AlphaFoldDB" id="A0A9W6LW65"/>
<evidence type="ECO:0000259" key="2">
    <source>
        <dbReference type="Pfam" id="PF21307"/>
    </source>
</evidence>
<evidence type="ECO:0000313" key="5">
    <source>
        <dbReference type="Proteomes" id="UP001142462"/>
    </source>
</evidence>
<dbReference type="InterPro" id="IPR054363">
    <property type="entry name" value="GH95_cat"/>
</dbReference>
<dbReference type="GO" id="GO:0005975">
    <property type="term" value="P:carbohydrate metabolic process"/>
    <property type="evidence" value="ECO:0007669"/>
    <property type="project" value="InterPro"/>
</dbReference>
<dbReference type="InterPro" id="IPR016518">
    <property type="entry name" value="Alpha-L-fucosidase"/>
</dbReference>
<dbReference type="InterPro" id="IPR008928">
    <property type="entry name" value="6-hairpin_glycosidase_sf"/>
</dbReference>
<dbReference type="InterPro" id="IPR012341">
    <property type="entry name" value="6hp_glycosidase-like_sf"/>
</dbReference>
<feature type="domain" description="Glycosyl hydrolase family 95 catalytic" evidence="3">
    <location>
        <begin position="281"/>
        <end position="691"/>
    </location>
</feature>
<comment type="caution">
    <text evidence="4">The sequence shown here is derived from an EMBL/GenBank/DDBJ whole genome shotgun (WGS) entry which is preliminary data.</text>
</comment>
<accession>A0A9W6LW65</accession>
<dbReference type="GO" id="GO:0004560">
    <property type="term" value="F:alpha-L-fucosidase activity"/>
    <property type="evidence" value="ECO:0007669"/>
    <property type="project" value="InterPro"/>
</dbReference>
<evidence type="ECO:0000259" key="1">
    <source>
        <dbReference type="Pfam" id="PF14498"/>
    </source>
</evidence>
<dbReference type="Proteomes" id="UP001142462">
    <property type="component" value="Unassembled WGS sequence"/>
</dbReference>
<reference evidence="4" key="2">
    <citation type="submission" date="2023-01" db="EMBL/GenBank/DDBJ databases">
        <authorList>
            <person name="Sun Q."/>
            <person name="Evtushenko L."/>
        </authorList>
    </citation>
    <scope>NUCLEOTIDE SEQUENCE</scope>
    <source>
        <strain evidence="4">VKM Ac-1020</strain>
    </source>
</reference>
<dbReference type="PIRSF" id="PIRSF007663">
    <property type="entry name" value="UCP007663"/>
    <property type="match status" value="1"/>
</dbReference>
<dbReference type="Pfam" id="PF21307">
    <property type="entry name" value="Glyco_hydro_95_C"/>
    <property type="match status" value="1"/>
</dbReference>
<keyword evidence="5" id="KW-1185">Reference proteome</keyword>
<dbReference type="SUPFAM" id="SSF48208">
    <property type="entry name" value="Six-hairpin glycosidases"/>
    <property type="match status" value="1"/>
</dbReference>
<feature type="domain" description="Alpha fucosidase A-like C-terminal" evidence="2">
    <location>
        <begin position="693"/>
        <end position="757"/>
    </location>
</feature>
<protein>
    <recommendedName>
        <fullName evidence="6">Alpha-L-fucosidase 2</fullName>
    </recommendedName>
</protein>
<dbReference type="RefSeq" id="WP_271172771.1">
    <property type="nucleotide sequence ID" value="NZ_BSEJ01000004.1"/>
</dbReference>
<dbReference type="Pfam" id="PF14498">
    <property type="entry name" value="Glyco_hyd_65N_2"/>
    <property type="match status" value="1"/>
</dbReference>
<dbReference type="Pfam" id="PF22124">
    <property type="entry name" value="Glyco_hydro_95_cat"/>
    <property type="match status" value="1"/>
</dbReference>
<organism evidence="4 5">
    <name type="scientific">Microbacterium barkeri</name>
    <dbReference type="NCBI Taxonomy" id="33917"/>
    <lineage>
        <taxon>Bacteria</taxon>
        <taxon>Bacillati</taxon>
        <taxon>Actinomycetota</taxon>
        <taxon>Actinomycetes</taxon>
        <taxon>Micrococcales</taxon>
        <taxon>Microbacteriaceae</taxon>
        <taxon>Microbacterium</taxon>
    </lineage>
</organism>
<dbReference type="Gene3D" id="2.70.98.50">
    <property type="entry name" value="putative glycoside hydrolase family protein from bacillus halodurans"/>
    <property type="match status" value="1"/>
</dbReference>
<dbReference type="InterPro" id="IPR049053">
    <property type="entry name" value="AFCA-like_C"/>
</dbReference>
<dbReference type="PANTHER" id="PTHR31084">
    <property type="entry name" value="ALPHA-L-FUCOSIDASE 2"/>
    <property type="match status" value="1"/>
</dbReference>
<feature type="domain" description="Glycosyl hydrolase family 95 N-terminal" evidence="1">
    <location>
        <begin position="25"/>
        <end position="192"/>
    </location>
</feature>
<evidence type="ECO:0000259" key="3">
    <source>
        <dbReference type="Pfam" id="PF22124"/>
    </source>
</evidence>
<evidence type="ECO:0008006" key="6">
    <source>
        <dbReference type="Google" id="ProtNLM"/>
    </source>
</evidence>
<dbReference type="PANTHER" id="PTHR31084:SF0">
    <property type="entry name" value="ALPHA-L-FUCOSIDASE 2"/>
    <property type="match status" value="1"/>
</dbReference>
<sequence length="777" mass="83564">MTPDRTTDPDETSRRARRRGGRRLVFEGEAREWLEALPLGNGRIGAMCGGGARAVLHLNEESVWSGAPWRDERQRPLAPEESQRLLAEARRAVLEGRPREAEELLQRRQSGYSQAFLPVGSLVVGPRAGADRTPVVRALDLGAAVHELRAGDQTAETFVSAADDVLVHAVSGAAAPIELSFSTPLRETAREELADGFAALLAAPLDVAPGHEPDLPAATWPDDGERTVEVAVVLRRREEGERTVFALAIETTYAGPTAELSSPDDALRRAHERAEAALASGYERLRAAHVRAHAELFDRVRIDLGRAPDASTSERLERARSAGDVAAADPDLVATLFDYGRYLLISSSRPGRLPANLQGLWNAEMRPPWSSNYTLNINTEMNCWAAEVTALPETAQPLIRFVGALAERGARTAAIDYGAPGWVAHHNSDAWAFTATVGAGHGSPCWAFWPFAGPWLIRHLSEHVAFGSAPDGFVDGTLRPLARGAAEFLLAWLVRLPDGSLGTAPSTSPENTFRVGGHEVGVGVTSTMDLALARELLGTVVTLGPEDDPLVGAARDALDALPEVSSRATDEGVLEWDAVVDEVDPQHRHVSHLYPLYPGDAADEAFERAAAVTLDRRGLDSTGWSLAWKTALWARLGRADRVADLLRLFFRDARGIGFGEAGGLYANLFAAHPPFQIDGNLGFTGGFAECLLQSHRGRIDLLPAVPTALASGRVAGLIARPGVVVDIAWADGRLVSARLRARSGRDGRMRLRWGGREIEVEVSSGADTVVSAADFDD</sequence>
<dbReference type="InterPro" id="IPR027414">
    <property type="entry name" value="GH95_N_dom"/>
</dbReference>
<dbReference type="Gene3D" id="1.50.10.10">
    <property type="match status" value="1"/>
</dbReference>
<proteinExistence type="predicted"/>